<proteinExistence type="predicted"/>
<reference evidence="1" key="1">
    <citation type="journal article" date="2017" name="Elife">
        <title>The kinetoplastid-infecting Bodo saltans virus (BsV), a window into the most abundant giant viruses in the sea.</title>
        <authorList>
            <person name="Deeg C.M."/>
            <person name="Chow C.-E.T."/>
            <person name="Suttle C.A."/>
        </authorList>
    </citation>
    <scope>NUCLEOTIDE SEQUENCE</scope>
    <source>
        <strain evidence="1">NG1</strain>
    </source>
</reference>
<protein>
    <submittedName>
        <fullName evidence="1">Uncharacterized protein</fullName>
    </submittedName>
</protein>
<dbReference type="EMBL" id="MF782455">
    <property type="protein sequence ID" value="ATZ80603.1"/>
    <property type="molecule type" value="Genomic_DNA"/>
</dbReference>
<evidence type="ECO:0000313" key="1">
    <source>
        <dbReference type="EMBL" id="ATZ80603.1"/>
    </source>
</evidence>
<evidence type="ECO:0000313" key="2">
    <source>
        <dbReference type="Proteomes" id="UP000240325"/>
    </source>
</evidence>
<accession>A0A2H4UUJ3</accession>
<name>A0A2H4UUJ3_9VIRU</name>
<organism evidence="1">
    <name type="scientific">Bodo saltans virus</name>
    <dbReference type="NCBI Taxonomy" id="2024608"/>
    <lineage>
        <taxon>Viruses</taxon>
        <taxon>Varidnaviria</taxon>
        <taxon>Bamfordvirae</taxon>
        <taxon>Nucleocytoviricota</taxon>
        <taxon>Megaviricetes</taxon>
        <taxon>Imitervirales</taxon>
        <taxon>Mimiviridae</taxon>
        <taxon>Klosneuvirinae</taxon>
        <taxon>Theiavirus</taxon>
        <taxon>Theiavirus salishense</taxon>
    </lineage>
</organism>
<sequence>MYSIYSHLLCNIIYYIIITMSKITIVGHQGFGDFFSQNAIYNYHIDNNKEIVIFALDNKRKILLEHMFFDKKNVKIVVPEMVHYNECDCQTCMICMTFGNVNKCPRNGEKCLYIDYSYYNEYKHIKLASFDNYEKWSNFIINSYSFSHAFYLYHNYKISMRIELFNVYRNIKHEKNIYDEYVKSINYNKYIIIHDSMRYKLNISNEKNYEIYNLDNVSDNMIDQLMLIENSEEIHLLDSSYSCLIYFMCLKFNFYKNKKIYIHAYARESDRNINIYKNPQPENFIILQ</sequence>
<dbReference type="Proteomes" id="UP000240325">
    <property type="component" value="Segment"/>
</dbReference>
<keyword evidence="2" id="KW-1185">Reference proteome</keyword>
<gene>
    <name evidence="1" type="ORF">BMW23_0556</name>
</gene>